<gene>
    <name evidence="2" type="ORF">Ocin01_13729</name>
</gene>
<evidence type="ECO:0000313" key="3">
    <source>
        <dbReference type="Proteomes" id="UP000094527"/>
    </source>
</evidence>
<proteinExistence type="predicted"/>
<reference evidence="2 3" key="1">
    <citation type="journal article" date="2016" name="Genome Biol. Evol.">
        <title>Gene Family Evolution Reflects Adaptation to Soil Environmental Stressors in the Genome of the Collembolan Orchesella cincta.</title>
        <authorList>
            <person name="Faddeeva-Vakhrusheva A."/>
            <person name="Derks M.F."/>
            <person name="Anvar S.Y."/>
            <person name="Agamennone V."/>
            <person name="Suring W."/>
            <person name="Smit S."/>
            <person name="van Straalen N.M."/>
            <person name="Roelofs D."/>
        </authorList>
    </citation>
    <scope>NUCLEOTIDE SEQUENCE [LARGE SCALE GENOMIC DNA]</scope>
    <source>
        <tissue evidence="2">Mixed pool</tissue>
    </source>
</reference>
<dbReference type="AlphaFoldDB" id="A0A1D2MJ06"/>
<name>A0A1D2MJ06_ORCCI</name>
<feature type="compositionally biased region" description="Polar residues" evidence="1">
    <location>
        <begin position="206"/>
        <end position="218"/>
    </location>
</feature>
<comment type="caution">
    <text evidence="2">The sequence shown here is derived from an EMBL/GenBank/DDBJ whole genome shotgun (WGS) entry which is preliminary data.</text>
</comment>
<evidence type="ECO:0000313" key="2">
    <source>
        <dbReference type="EMBL" id="ODM92953.1"/>
    </source>
</evidence>
<dbReference type="EMBL" id="LJIJ01001110">
    <property type="protein sequence ID" value="ODM92953.1"/>
    <property type="molecule type" value="Genomic_DNA"/>
</dbReference>
<protein>
    <submittedName>
        <fullName evidence="2">Uncharacterized protein</fullName>
    </submittedName>
</protein>
<feature type="region of interest" description="Disordered" evidence="1">
    <location>
        <begin position="206"/>
        <end position="254"/>
    </location>
</feature>
<accession>A0A1D2MJ06</accession>
<dbReference type="Proteomes" id="UP000094527">
    <property type="component" value="Unassembled WGS sequence"/>
</dbReference>
<organism evidence="2 3">
    <name type="scientific">Orchesella cincta</name>
    <name type="common">Springtail</name>
    <name type="synonym">Podura cincta</name>
    <dbReference type="NCBI Taxonomy" id="48709"/>
    <lineage>
        <taxon>Eukaryota</taxon>
        <taxon>Metazoa</taxon>
        <taxon>Ecdysozoa</taxon>
        <taxon>Arthropoda</taxon>
        <taxon>Hexapoda</taxon>
        <taxon>Collembola</taxon>
        <taxon>Entomobryomorpha</taxon>
        <taxon>Entomobryoidea</taxon>
        <taxon>Orchesellidae</taxon>
        <taxon>Orchesellinae</taxon>
        <taxon>Orchesella</taxon>
    </lineage>
</organism>
<keyword evidence="3" id="KW-1185">Reference proteome</keyword>
<sequence length="254" mass="28757">MCDDQTLDFSQRGPFWKAKSLDPAPRPPIFISINPPLNFPRPQLIPSVSNQRLLGMNTPPANFPVGLRPAHQQLTIPIYQAPQRAQSVTAPSRFREARIQRLEIELGELRLQMENERCEARNRESTRQLELASMKQLLDEVHMENIDLRQRLGMGPRKGIQLETRRMESPFVSLDNYGAATEEQWERVNPEKRRMANDPVGRTLEQQSATVGLSQSQGDAAGPSTRVGPSAQSQGPSTSQLVAYSKFKKRTRFQ</sequence>
<evidence type="ECO:0000256" key="1">
    <source>
        <dbReference type="SAM" id="MobiDB-lite"/>
    </source>
</evidence>
<feature type="compositionally biased region" description="Polar residues" evidence="1">
    <location>
        <begin position="230"/>
        <end position="242"/>
    </location>
</feature>